<dbReference type="AlphaFoldDB" id="A0A1H9J2C3"/>
<proteinExistence type="predicted"/>
<organism evidence="1 2">
    <name type="scientific">Pedobacter rhizosphaerae</name>
    <dbReference type="NCBI Taxonomy" id="390241"/>
    <lineage>
        <taxon>Bacteria</taxon>
        <taxon>Pseudomonadati</taxon>
        <taxon>Bacteroidota</taxon>
        <taxon>Sphingobacteriia</taxon>
        <taxon>Sphingobacteriales</taxon>
        <taxon>Sphingobacteriaceae</taxon>
        <taxon>Pedobacter</taxon>
    </lineage>
</organism>
<protein>
    <submittedName>
        <fullName evidence="1">Uncharacterized protein</fullName>
    </submittedName>
</protein>
<evidence type="ECO:0000313" key="2">
    <source>
        <dbReference type="Proteomes" id="UP000199572"/>
    </source>
</evidence>
<dbReference type="EMBL" id="FOGG01000001">
    <property type="protein sequence ID" value="SEQ80994.1"/>
    <property type="molecule type" value="Genomic_DNA"/>
</dbReference>
<accession>A0A1H9J2C3</accession>
<sequence length="148" mass="17041">MKKDQEWLEIQELIAAHRTVNDKSINNDLFVPMSDFNEMAIKSTQLLETALLLKPNSLNYSLKSLCRLSSDIKKRAQSLNVDFFDLPFSFLIHIYCGEVIRRLVGGEWFIKEHENGTFEDALIIEKWEPGAIYNPRMFVTSLLSNVGS</sequence>
<keyword evidence="2" id="KW-1185">Reference proteome</keyword>
<dbReference type="STRING" id="390241.SAMN04488023_101197"/>
<evidence type="ECO:0000313" key="1">
    <source>
        <dbReference type="EMBL" id="SEQ80994.1"/>
    </source>
</evidence>
<name>A0A1H9J2C3_9SPHI</name>
<gene>
    <name evidence="1" type="ORF">SAMN04488023_101197</name>
</gene>
<dbReference type="Proteomes" id="UP000199572">
    <property type="component" value="Unassembled WGS sequence"/>
</dbReference>
<reference evidence="2" key="1">
    <citation type="submission" date="2016-10" db="EMBL/GenBank/DDBJ databases">
        <authorList>
            <person name="Varghese N."/>
            <person name="Submissions S."/>
        </authorList>
    </citation>
    <scope>NUCLEOTIDE SEQUENCE [LARGE SCALE GENOMIC DNA]</scope>
    <source>
        <strain evidence="2">DSM 18610</strain>
    </source>
</reference>